<accession>A0A8S1H1S9</accession>
<feature type="transmembrane region" description="Helical" evidence="4">
    <location>
        <begin position="123"/>
        <end position="141"/>
    </location>
</feature>
<dbReference type="InterPro" id="IPR018080">
    <property type="entry name" value="Band_7/stomatin-like_CS"/>
</dbReference>
<dbReference type="SUPFAM" id="SSF48317">
    <property type="entry name" value="Acid phosphatase/Vanadium-dependent haloperoxidase"/>
    <property type="match status" value="1"/>
</dbReference>
<dbReference type="Proteomes" id="UP000835052">
    <property type="component" value="Unassembled WGS sequence"/>
</dbReference>
<dbReference type="SMART" id="SM00244">
    <property type="entry name" value="PHB"/>
    <property type="match status" value="1"/>
</dbReference>
<comment type="caution">
    <text evidence="6">The sequence shown here is derived from an EMBL/GenBank/DDBJ whole genome shotgun (WGS) entry which is preliminary data.</text>
</comment>
<dbReference type="GO" id="GO:0005886">
    <property type="term" value="C:plasma membrane"/>
    <property type="evidence" value="ECO:0007669"/>
    <property type="project" value="InterPro"/>
</dbReference>
<keyword evidence="3 4" id="KW-0472">Membrane</keyword>
<dbReference type="Gene3D" id="6.10.250.2090">
    <property type="match status" value="1"/>
</dbReference>
<evidence type="ECO:0000259" key="5">
    <source>
        <dbReference type="PROSITE" id="PS51335"/>
    </source>
</evidence>
<dbReference type="PRINTS" id="PR00721">
    <property type="entry name" value="STOMATIN"/>
</dbReference>
<dbReference type="PANTHER" id="PTHR10264">
    <property type="entry name" value="BAND 7 PROTEIN-RELATED"/>
    <property type="match status" value="1"/>
</dbReference>
<dbReference type="Pfam" id="PF01145">
    <property type="entry name" value="Band_7"/>
    <property type="match status" value="1"/>
</dbReference>
<feature type="transmembrane region" description="Helical" evidence="4">
    <location>
        <begin position="148"/>
        <end position="170"/>
    </location>
</feature>
<feature type="domain" description="ELMO" evidence="5">
    <location>
        <begin position="224"/>
        <end position="380"/>
    </location>
</feature>
<dbReference type="Pfam" id="PF10558">
    <property type="entry name" value="MTP18"/>
    <property type="match status" value="1"/>
</dbReference>
<dbReference type="InterPro" id="IPR019560">
    <property type="entry name" value="Mitochondrial_18_kDa_protein"/>
</dbReference>
<dbReference type="InterPro" id="IPR000326">
    <property type="entry name" value="PAP2/HPO"/>
</dbReference>
<feature type="transmembrane region" description="Helical" evidence="4">
    <location>
        <begin position="34"/>
        <end position="55"/>
    </location>
</feature>
<dbReference type="SUPFAM" id="SSF117892">
    <property type="entry name" value="Band 7/SPFH domain"/>
    <property type="match status" value="1"/>
</dbReference>
<dbReference type="InterPro" id="IPR001972">
    <property type="entry name" value="Stomatin_HflK_fam"/>
</dbReference>
<gene>
    <name evidence="6" type="ORF">CAUJ_LOCUS5246</name>
</gene>
<evidence type="ECO:0000256" key="4">
    <source>
        <dbReference type="SAM" id="Phobius"/>
    </source>
</evidence>
<dbReference type="InterPro" id="IPR036013">
    <property type="entry name" value="Band_7/SPFH_dom_sf"/>
</dbReference>
<comment type="subcellular location">
    <subcellularLocation>
        <location evidence="1">Membrane</location>
    </subcellularLocation>
</comment>
<dbReference type="InterPro" id="IPR036938">
    <property type="entry name" value="PAP2/HPO_sf"/>
</dbReference>
<dbReference type="InterPro" id="IPR001107">
    <property type="entry name" value="Band_7"/>
</dbReference>
<dbReference type="PROSITE" id="PS01270">
    <property type="entry name" value="BAND_7"/>
    <property type="match status" value="1"/>
</dbReference>
<dbReference type="InterPro" id="IPR006816">
    <property type="entry name" value="ELMO_dom"/>
</dbReference>
<dbReference type="Gene3D" id="3.30.479.30">
    <property type="entry name" value="Band 7 domain"/>
    <property type="match status" value="1"/>
</dbReference>
<protein>
    <recommendedName>
        <fullName evidence="5">ELMO domain-containing protein</fullName>
    </recommendedName>
</protein>
<dbReference type="PANTHER" id="PTHR10264:SF72">
    <property type="entry name" value="PROTEIN UNC-1"/>
    <property type="match status" value="1"/>
</dbReference>
<keyword evidence="4" id="KW-1133">Transmembrane helix</keyword>
<dbReference type="AlphaFoldDB" id="A0A8S1H1S9"/>
<evidence type="ECO:0000313" key="7">
    <source>
        <dbReference type="Proteomes" id="UP000835052"/>
    </source>
</evidence>
<comment type="similarity">
    <text evidence="2">Belongs to the band 7/mec-2 family.</text>
</comment>
<name>A0A8S1H1S9_9PELO</name>
<evidence type="ECO:0000256" key="1">
    <source>
        <dbReference type="ARBA" id="ARBA00004370"/>
    </source>
</evidence>
<dbReference type="Pfam" id="PF04727">
    <property type="entry name" value="ELMO_CED12"/>
    <property type="match status" value="1"/>
</dbReference>
<organism evidence="6 7">
    <name type="scientific">Caenorhabditis auriculariae</name>
    <dbReference type="NCBI Taxonomy" id="2777116"/>
    <lineage>
        <taxon>Eukaryota</taxon>
        <taxon>Metazoa</taxon>
        <taxon>Ecdysozoa</taxon>
        <taxon>Nematoda</taxon>
        <taxon>Chromadorea</taxon>
        <taxon>Rhabditida</taxon>
        <taxon>Rhabditina</taxon>
        <taxon>Rhabditomorpha</taxon>
        <taxon>Rhabditoidea</taxon>
        <taxon>Rhabditidae</taxon>
        <taxon>Peloderinae</taxon>
        <taxon>Caenorhabditis</taxon>
    </lineage>
</organism>
<proteinExistence type="inferred from homology"/>
<dbReference type="FunFam" id="3.30.479.30:FF:000002">
    <property type="entry name" value="band 7 protein AGAP004871"/>
    <property type="match status" value="1"/>
</dbReference>
<dbReference type="OrthoDB" id="2105077at2759"/>
<keyword evidence="7" id="KW-1185">Reference proteome</keyword>
<evidence type="ECO:0000256" key="3">
    <source>
        <dbReference type="ARBA" id="ARBA00023136"/>
    </source>
</evidence>
<dbReference type="EMBL" id="CAJGYM010000010">
    <property type="protein sequence ID" value="CAD6189327.1"/>
    <property type="molecule type" value="Genomic_DNA"/>
</dbReference>
<keyword evidence="4" id="KW-0812">Transmembrane</keyword>
<evidence type="ECO:0000313" key="6">
    <source>
        <dbReference type="EMBL" id="CAD6189327.1"/>
    </source>
</evidence>
<dbReference type="PROSITE" id="PS51335">
    <property type="entry name" value="ELMO"/>
    <property type="match status" value="1"/>
</dbReference>
<dbReference type="SMART" id="SM00014">
    <property type="entry name" value="acidPPc"/>
    <property type="match status" value="1"/>
</dbReference>
<dbReference type="GO" id="GO:0043005">
    <property type="term" value="C:neuron projection"/>
    <property type="evidence" value="ECO:0007669"/>
    <property type="project" value="UniProtKB-ARBA"/>
</dbReference>
<dbReference type="Pfam" id="PF01569">
    <property type="entry name" value="PAP2"/>
    <property type="match status" value="1"/>
</dbReference>
<dbReference type="InterPro" id="IPR043202">
    <property type="entry name" value="Band-7_stomatin-like"/>
</dbReference>
<sequence>MYRVIDRILIADGQASSHITGLNLSRELCIWIEWMIHGFPWLVTSFLLLIASYGRNWSEKAQYGLLFDIIFVGIIKGTFQRRRPVNPQDHLLEYTFDIFSFPSGHTSRAFMLATFLHHFSPPSFYLLCWIPLVVAFSRVALGRHFITDVVAGVVIGIVEGKLFLLLPLSLNTWFKEVLKVDGQLETEALKKQLEKLCQEYISYDFLYNEVKLLASTPYDPTNEEHQDLLEELWDHAFPEKILMDLKCEEWKDIGFQGFDPSTDFRSAGILAVHQLNYFGANYATEFQEMIQYCDSLKRFPMALTGIHLSVYGLELLRDNLLKPHFFNNSEGAMLTMKDFNEAYVLMFKQFKQCWEFKKPANIMDFRRMALASLTPAAVAEEVDLLRHSPVRYLGYANEVGESFRVLIRPLFVKLSYGIAFGYVGADAIHKAFRENSKPHLNTETRLKSVGIASGDTLLWQTFASVAIPGMVINRTCHLANLLLEKSKKLPAPARKWTVTFIGLSTIPFIVHPIDKLVDVAMDNSIGGCSQVFLKHIDVSSSVVDVALTSQKPERLGVGGEKKIHASPILPQGKGPLGIDCSPHSCTAWHRPRWPSNYRPPPLSSLQLRPSVFFASSFQLKSSSDSCRSCPFTADWSGAAQGTMSSKERAEPQWVAPSTTQDVPPDYETIGTIFGYALQALSWLLIILTFPFSMCVCLKVIKEYERVVIFRIGRLVFGGARGPGMIFIIPCIDTYRKIDLRVVSYAVPPQEILSKDSVTVSVDAVVYFRTSDPIASVNNVDDAIYSTKLLAQTTLRNALGMKTLTEMLTEREAIAQLCETILDEGTEHWGVKVERVEVKDIRLPQQLTRAMAAEAEAAREARAKVVAAEGEQKASRALKEAADVIQANPVALQLRHLQALNSIAAEHNSTIVFPVPVEMFGAFMKKDQ</sequence>
<evidence type="ECO:0000256" key="2">
    <source>
        <dbReference type="ARBA" id="ARBA00008164"/>
    </source>
</evidence>
<dbReference type="Gene3D" id="1.20.144.10">
    <property type="entry name" value="Phosphatidic acid phosphatase type 2/haloperoxidase"/>
    <property type="match status" value="1"/>
</dbReference>
<reference evidence="6" key="1">
    <citation type="submission" date="2020-10" db="EMBL/GenBank/DDBJ databases">
        <authorList>
            <person name="Kikuchi T."/>
        </authorList>
    </citation>
    <scope>NUCLEOTIDE SEQUENCE</scope>
    <source>
        <strain evidence="6">NKZ352</strain>
    </source>
</reference>